<dbReference type="AlphaFoldDB" id="A0A6J7NZD3"/>
<reference evidence="1" key="1">
    <citation type="submission" date="2020-05" db="EMBL/GenBank/DDBJ databases">
        <authorList>
            <person name="Chiriac C."/>
            <person name="Salcher M."/>
            <person name="Ghai R."/>
            <person name="Kavagutti S V."/>
        </authorList>
    </citation>
    <scope>NUCLEOTIDE SEQUENCE</scope>
</reference>
<sequence length="97" mass="10226">MCPETAHRFVVGLKPSDSASTPNFTDPPGVGELVAFTVTSEVLAAEFPPVLEPEPLQDDAKSATAATAATITTVRRIMNASRAKGLPEVTLPTERHP</sequence>
<organism evidence="1">
    <name type="scientific">freshwater metagenome</name>
    <dbReference type="NCBI Taxonomy" id="449393"/>
    <lineage>
        <taxon>unclassified sequences</taxon>
        <taxon>metagenomes</taxon>
        <taxon>ecological metagenomes</taxon>
    </lineage>
</organism>
<evidence type="ECO:0000313" key="1">
    <source>
        <dbReference type="EMBL" id="CAB4996153.1"/>
    </source>
</evidence>
<name>A0A6J7NZD3_9ZZZZ</name>
<proteinExistence type="predicted"/>
<gene>
    <name evidence="1" type="ORF">UFOPK3927_01596</name>
</gene>
<dbReference type="EMBL" id="CAFBOK010000227">
    <property type="protein sequence ID" value="CAB4996153.1"/>
    <property type="molecule type" value="Genomic_DNA"/>
</dbReference>
<accession>A0A6J7NZD3</accession>
<protein>
    <submittedName>
        <fullName evidence="1">Unannotated protein</fullName>
    </submittedName>
</protein>